<dbReference type="GeneID" id="40312742"/>
<dbReference type="STRING" id="94643.A0A2A9M6L8"/>
<feature type="compositionally biased region" description="Low complexity" evidence="4">
    <location>
        <begin position="229"/>
        <end position="239"/>
    </location>
</feature>
<dbReference type="GO" id="GO:1905786">
    <property type="term" value="P:positive regulation of anaphase-promoting complex-dependent catabolic process"/>
    <property type="evidence" value="ECO:0007669"/>
    <property type="project" value="TreeGrafter"/>
</dbReference>
<feature type="region of interest" description="Disordered" evidence="4">
    <location>
        <begin position="180"/>
        <end position="257"/>
    </location>
</feature>
<dbReference type="InterPro" id="IPR036322">
    <property type="entry name" value="WD40_repeat_dom_sf"/>
</dbReference>
<dbReference type="RefSeq" id="XP_029217608.1">
    <property type="nucleotide sequence ID" value="XM_029366177.1"/>
</dbReference>
<feature type="region of interest" description="Disordered" evidence="4">
    <location>
        <begin position="94"/>
        <end position="153"/>
    </location>
</feature>
<dbReference type="InterPro" id="IPR001680">
    <property type="entry name" value="WD40_rpt"/>
</dbReference>
<evidence type="ECO:0000256" key="2">
    <source>
        <dbReference type="ARBA" id="ARBA00022737"/>
    </source>
</evidence>
<organism evidence="5 6">
    <name type="scientific">Besnoitia besnoiti</name>
    <name type="common">Apicomplexan protozoan</name>
    <dbReference type="NCBI Taxonomy" id="94643"/>
    <lineage>
        <taxon>Eukaryota</taxon>
        <taxon>Sar</taxon>
        <taxon>Alveolata</taxon>
        <taxon>Apicomplexa</taxon>
        <taxon>Conoidasida</taxon>
        <taxon>Coccidia</taxon>
        <taxon>Eucoccidiorida</taxon>
        <taxon>Eimeriorina</taxon>
        <taxon>Sarcocystidae</taxon>
        <taxon>Besnoitia</taxon>
    </lineage>
</organism>
<keyword evidence="1 3" id="KW-0853">WD repeat</keyword>
<evidence type="ECO:0000313" key="5">
    <source>
        <dbReference type="EMBL" id="PFH33599.1"/>
    </source>
</evidence>
<dbReference type="GO" id="GO:0010997">
    <property type="term" value="F:anaphase-promoting complex binding"/>
    <property type="evidence" value="ECO:0007669"/>
    <property type="project" value="InterPro"/>
</dbReference>
<keyword evidence="2" id="KW-0677">Repeat</keyword>
<dbReference type="PANTHER" id="PTHR19918">
    <property type="entry name" value="CELL DIVISION CYCLE 20 CDC20 FIZZY -RELATED"/>
    <property type="match status" value="1"/>
</dbReference>
<dbReference type="AlphaFoldDB" id="A0A2A9M6L8"/>
<feature type="region of interest" description="Disordered" evidence="4">
    <location>
        <begin position="925"/>
        <end position="991"/>
    </location>
</feature>
<feature type="region of interest" description="Disordered" evidence="4">
    <location>
        <begin position="772"/>
        <end position="844"/>
    </location>
</feature>
<dbReference type="InterPro" id="IPR033010">
    <property type="entry name" value="Cdc20/Fizzy"/>
</dbReference>
<feature type="compositionally biased region" description="Gly residues" evidence="4">
    <location>
        <begin position="947"/>
        <end position="966"/>
    </location>
</feature>
<dbReference type="GO" id="GO:1990757">
    <property type="term" value="F:ubiquitin ligase activator activity"/>
    <property type="evidence" value="ECO:0007669"/>
    <property type="project" value="TreeGrafter"/>
</dbReference>
<evidence type="ECO:0000256" key="1">
    <source>
        <dbReference type="ARBA" id="ARBA00022574"/>
    </source>
</evidence>
<evidence type="ECO:0000313" key="6">
    <source>
        <dbReference type="Proteomes" id="UP000224006"/>
    </source>
</evidence>
<feature type="region of interest" description="Disordered" evidence="4">
    <location>
        <begin position="1201"/>
        <end position="1233"/>
    </location>
</feature>
<dbReference type="Gene3D" id="2.130.10.10">
    <property type="entry name" value="YVTN repeat-like/Quinoprotein amine dehydrogenase"/>
    <property type="match status" value="3"/>
</dbReference>
<feature type="compositionally biased region" description="Low complexity" evidence="4">
    <location>
        <begin position="108"/>
        <end position="124"/>
    </location>
</feature>
<dbReference type="Pfam" id="PF00400">
    <property type="entry name" value="WD40"/>
    <property type="match status" value="4"/>
</dbReference>
<reference evidence="5 6" key="1">
    <citation type="submission" date="2017-09" db="EMBL/GenBank/DDBJ databases">
        <title>Genome sequencing of Besnoitia besnoiti strain Bb-Ger1.</title>
        <authorList>
            <person name="Schares G."/>
            <person name="Venepally P."/>
            <person name="Lorenzi H.A."/>
        </authorList>
    </citation>
    <scope>NUCLEOTIDE SEQUENCE [LARGE SCALE GENOMIC DNA]</scope>
    <source>
        <strain evidence="5 6">Bb-Ger1</strain>
    </source>
</reference>
<dbReference type="VEuPathDB" id="ToxoDB:BESB_078150"/>
<proteinExistence type="predicted"/>
<feature type="repeat" description="WD" evidence="3">
    <location>
        <begin position="507"/>
        <end position="541"/>
    </location>
</feature>
<feature type="region of interest" description="Disordered" evidence="4">
    <location>
        <begin position="330"/>
        <end position="354"/>
    </location>
</feature>
<dbReference type="KEGG" id="bbes:BESB_078150"/>
<feature type="compositionally biased region" description="Basic and acidic residues" evidence="4">
    <location>
        <begin position="790"/>
        <end position="814"/>
    </location>
</feature>
<feature type="compositionally biased region" description="Acidic residues" evidence="4">
    <location>
        <begin position="1209"/>
        <end position="1223"/>
    </location>
</feature>
<dbReference type="InterPro" id="IPR015943">
    <property type="entry name" value="WD40/YVTN_repeat-like_dom_sf"/>
</dbReference>
<protein>
    <submittedName>
        <fullName evidence="5">WD domain, G-beta repeat-containing protein</fullName>
    </submittedName>
</protein>
<dbReference type="GO" id="GO:0031145">
    <property type="term" value="P:anaphase-promoting complex-dependent catabolic process"/>
    <property type="evidence" value="ECO:0007669"/>
    <property type="project" value="TreeGrafter"/>
</dbReference>
<dbReference type="PROSITE" id="PS50082">
    <property type="entry name" value="WD_REPEATS_2"/>
    <property type="match status" value="2"/>
</dbReference>
<accession>A0A2A9M6L8</accession>
<dbReference type="PROSITE" id="PS50294">
    <property type="entry name" value="WD_REPEATS_REGION"/>
    <property type="match status" value="1"/>
</dbReference>
<feature type="repeat" description="WD" evidence="3">
    <location>
        <begin position="464"/>
        <end position="505"/>
    </location>
</feature>
<evidence type="ECO:0000256" key="4">
    <source>
        <dbReference type="SAM" id="MobiDB-lite"/>
    </source>
</evidence>
<keyword evidence="6" id="KW-1185">Reference proteome</keyword>
<dbReference type="SUPFAM" id="SSF50998">
    <property type="entry name" value="Quinoprotein alcohol dehydrogenase-like"/>
    <property type="match status" value="1"/>
</dbReference>
<dbReference type="InterPro" id="IPR011047">
    <property type="entry name" value="Quinoprotein_ADH-like_sf"/>
</dbReference>
<dbReference type="GO" id="GO:0005680">
    <property type="term" value="C:anaphase-promoting complex"/>
    <property type="evidence" value="ECO:0007669"/>
    <property type="project" value="TreeGrafter"/>
</dbReference>
<name>A0A2A9M6L8_BESBE</name>
<dbReference type="EMBL" id="NWUJ01000008">
    <property type="protein sequence ID" value="PFH33599.1"/>
    <property type="molecule type" value="Genomic_DNA"/>
</dbReference>
<feature type="compositionally biased region" description="Basic and acidic residues" evidence="4">
    <location>
        <begin position="131"/>
        <end position="153"/>
    </location>
</feature>
<feature type="region of interest" description="Disordered" evidence="4">
    <location>
        <begin position="671"/>
        <end position="706"/>
    </location>
</feature>
<evidence type="ECO:0000256" key="3">
    <source>
        <dbReference type="PROSITE-ProRule" id="PRU00221"/>
    </source>
</evidence>
<dbReference type="Proteomes" id="UP000224006">
    <property type="component" value="Chromosome VII"/>
</dbReference>
<dbReference type="OrthoDB" id="10263272at2759"/>
<dbReference type="SUPFAM" id="SSF50978">
    <property type="entry name" value="WD40 repeat-like"/>
    <property type="match status" value="1"/>
</dbReference>
<dbReference type="SMART" id="SM00320">
    <property type="entry name" value="WD40"/>
    <property type="match status" value="6"/>
</dbReference>
<feature type="compositionally biased region" description="Basic and acidic residues" evidence="4">
    <location>
        <begin position="686"/>
        <end position="706"/>
    </location>
</feature>
<comment type="caution">
    <text evidence="5">The sequence shown here is derived from an EMBL/GenBank/DDBJ whole genome shotgun (WGS) entry which is preliminary data.</text>
</comment>
<feature type="compositionally biased region" description="Low complexity" evidence="4">
    <location>
        <begin position="826"/>
        <end position="844"/>
    </location>
</feature>
<feature type="compositionally biased region" description="Basic and acidic residues" evidence="4">
    <location>
        <begin position="981"/>
        <end position="990"/>
    </location>
</feature>
<gene>
    <name evidence="5" type="ORF">BESB_078150</name>
</gene>
<sequence>MTSVASLPDCSPEAAVRRASPLDLQPASSPSSCSSLPVSAAASACVSVSPSTRRRFSAACLCASEPEDRFIAPPSLSLLHRLRATLSHPSLSAPLVASRENGPSVTDSPSSPAQQAPLPATSAPGFSAGGREVKREEKGERRRQEPSVKLDLQRRQAHAAYRRLLCSSLFPSLCSEVQTRGGLPGDEGGCTSLRGKTARTGPEGAGPRGCKAKRRAAEDRPEHFPAPSPLLTSPLSQSPRSRRRRRQMRTASPSSLSAADVRKRFRLLEVAPASRADSPIASDENCLLSVPPAVLRGADGDGEGPGSLATAHGATWRGVDDEQDDFWRTWEEEEESEEEADRPGGAAASGPQRPYRTLPAPDLLDDFYLNLVDWSRDNVLAVALKLKLFLWSPRAGRFADGRQSHLLFNASGASSSPSAAGDAREDGVVCVKFSPQFPSLLLVGFRSGLAELWDIQAEKKLRTLRGHASRATVAAWSPTQLTVATGARDQKILVRDLRVARPYVSCLVGHGSELCGLDVSPSETLLASGGNDNLLCVWDYRALPCAVPSTAASVFSRGGGVDAGALPSAFFRGSAAGRCTRNHYLSVGRFEDAASRSAGGAQFFLPAASAAAAHGRAAERERGRRGLFASPLPSLFRGARDPLLLDGLGSAGCPRTSSLFRGQGDAAPAHLASSSAWSADRGGAGRWRERDERGEESGGRDAARHASDQGFSHLFFSPLLPASESAAGAAALWPGDSVVVAYPDRPQSLSLSVVESAFLDSAGDVAFGGGAQTASLSSSPPLAFPLTGDGRGRREEGEADERVARDRRRGERTILRTPPVLDHLQSVSNSRRSSSSSYSSRFPSAAAQEATTHAARLLPERARRLFGAALRGLDGLYAAGFAEAQDEEALSFSHSSRVLFSAATRRSAGVPAGGRAPHSGLGLGFAHPAVSGSDAGPFRPGAQRGAAGLGPERGGPSGGRAGGGGALFRDSAARTKPPPSAKEKARDKGRSTPLFTYQEHSAAVKAVAWSPHATGLLASGGGTADRHVRFWNTSLATTSSVYRFDVGCQVCNLCFSPHSEELLSTHGFSLNQVFIWDYSPRLLSSCSAPSSAPFLSSSLASVSDAALISAFSSSPAAAAVEHPMRKRATLSGHTARVLFVAVSPCGRRAVTGAGRGDESLKFWRVFEGDSRASGDNARLPRDAGTMRAQGSALWRLRGSGRLRRRERADENESCDTDGDDDAREDATGFGAWR</sequence>
<feature type="compositionally biased region" description="Acidic residues" evidence="4">
    <location>
        <begin position="331"/>
        <end position="340"/>
    </location>
</feature>